<organism evidence="2 3">
    <name type="scientific">Hoylesella loescheii DSM 19665 = JCM 12249 = ATCC 15930</name>
    <dbReference type="NCBI Taxonomy" id="1122985"/>
    <lineage>
        <taxon>Bacteria</taxon>
        <taxon>Pseudomonadati</taxon>
        <taxon>Bacteroidota</taxon>
        <taxon>Bacteroidia</taxon>
        <taxon>Bacteroidales</taxon>
        <taxon>Prevotellaceae</taxon>
        <taxon>Hoylesella</taxon>
    </lineage>
</organism>
<dbReference type="Proteomes" id="UP000027442">
    <property type="component" value="Unassembled WGS sequence"/>
</dbReference>
<dbReference type="eggNOG" id="ENOG5033FII">
    <property type="taxonomic scope" value="Bacteria"/>
</dbReference>
<dbReference type="RefSeq" id="WP_018967195.1">
    <property type="nucleotide sequence ID" value="NZ_KB899213.1"/>
</dbReference>
<dbReference type="AlphaFoldDB" id="A0A069QGH2"/>
<protein>
    <recommendedName>
        <fullName evidence="4">Gliding motility-associated lipoprotein GldH</fullName>
    </recommendedName>
</protein>
<name>A0A069QGH2_HOYLO</name>
<dbReference type="HOGENOM" id="CLU_141626_0_0_10"/>
<reference evidence="2 3" key="1">
    <citation type="submission" date="2013-08" db="EMBL/GenBank/DDBJ databases">
        <authorList>
            <person name="Weinstock G."/>
            <person name="Sodergren E."/>
            <person name="Wylie T."/>
            <person name="Fulton L."/>
            <person name="Fulton R."/>
            <person name="Fronick C."/>
            <person name="O'Laughlin M."/>
            <person name="Godfrey J."/>
            <person name="Miner T."/>
            <person name="Herter B."/>
            <person name="Appelbaum E."/>
            <person name="Cordes M."/>
            <person name="Lek S."/>
            <person name="Wollam A."/>
            <person name="Pepin K.H."/>
            <person name="Palsikar V.B."/>
            <person name="Mitreva M."/>
            <person name="Wilson R.K."/>
        </authorList>
    </citation>
    <scope>NUCLEOTIDE SEQUENCE [LARGE SCALE GENOMIC DNA]</scope>
    <source>
        <strain evidence="2 3">ATCC 15930</strain>
    </source>
</reference>
<feature type="signal peptide" evidence="1">
    <location>
        <begin position="1"/>
        <end position="22"/>
    </location>
</feature>
<dbReference type="PROSITE" id="PS51257">
    <property type="entry name" value="PROKAR_LIPOPROTEIN"/>
    <property type="match status" value="1"/>
</dbReference>
<dbReference type="PATRIC" id="fig|1122985.7.peg.2917"/>
<comment type="caution">
    <text evidence="2">The sequence shown here is derived from an EMBL/GenBank/DDBJ whole genome shotgun (WGS) entry which is preliminary data.</text>
</comment>
<keyword evidence="1" id="KW-0732">Signal</keyword>
<gene>
    <name evidence="2" type="ORF">HMPREF1991_02821</name>
</gene>
<evidence type="ECO:0000313" key="3">
    <source>
        <dbReference type="Proteomes" id="UP000027442"/>
    </source>
</evidence>
<proteinExistence type="predicted"/>
<evidence type="ECO:0008006" key="4">
    <source>
        <dbReference type="Google" id="ProtNLM"/>
    </source>
</evidence>
<evidence type="ECO:0000256" key="1">
    <source>
        <dbReference type="SAM" id="SignalP"/>
    </source>
</evidence>
<feature type="chain" id="PRO_5001665345" description="Gliding motility-associated lipoprotein GldH" evidence="1">
    <location>
        <begin position="23"/>
        <end position="162"/>
    </location>
</feature>
<dbReference type="EMBL" id="JNGW01000121">
    <property type="protein sequence ID" value="KDR51109.1"/>
    <property type="molecule type" value="Genomic_DNA"/>
</dbReference>
<keyword evidence="3" id="KW-1185">Reference proteome</keyword>
<sequence length="162" mass="17641">MKKIYNLGSTLFVVALITMAVAACNTMPVGFLRTEGASFSPDTLNVYHNPHASTPRYADHLPWVSYRIQGVAGTNPINFELSDVKATEGGDAEKFKALAQKGLLKVDGGMIVLMQEGVAELPTSGRYTLSLRVYNEGHSQIINDAYTIIVGQDEPEPEQQNP</sequence>
<evidence type="ECO:0000313" key="2">
    <source>
        <dbReference type="EMBL" id="KDR51109.1"/>
    </source>
</evidence>
<accession>A0A069QGH2</accession>